<dbReference type="GO" id="GO:0019731">
    <property type="term" value="P:antibacterial humoral response"/>
    <property type="evidence" value="ECO:0007669"/>
    <property type="project" value="TreeGrafter"/>
</dbReference>
<dbReference type="PANTHER" id="PTHR19441">
    <property type="entry name" value="WHEY ACDIC PROTEIN WAP"/>
    <property type="match status" value="1"/>
</dbReference>
<dbReference type="InterPro" id="IPR050514">
    <property type="entry name" value="WAP_four-disulfide_core"/>
</dbReference>
<protein>
    <recommendedName>
        <fullName evidence="1">WAP domain-containing protein</fullName>
    </recommendedName>
</protein>
<evidence type="ECO:0000313" key="2">
    <source>
        <dbReference type="Ensembl" id="ENSFTIP00000002519.1"/>
    </source>
</evidence>
<feature type="domain" description="WAP" evidence="1">
    <location>
        <begin position="77"/>
        <end position="124"/>
    </location>
</feature>
<dbReference type="Gene3D" id="4.10.75.10">
    <property type="entry name" value="Elafin-like"/>
    <property type="match status" value="2"/>
</dbReference>
<reference evidence="2" key="2">
    <citation type="submission" date="2025-09" db="UniProtKB">
        <authorList>
            <consortium name="Ensembl"/>
        </authorList>
    </citation>
    <scope>IDENTIFICATION</scope>
</reference>
<organism evidence="2 3">
    <name type="scientific">Falco tinnunculus</name>
    <name type="common">Common kestrel</name>
    <dbReference type="NCBI Taxonomy" id="100819"/>
    <lineage>
        <taxon>Eukaryota</taxon>
        <taxon>Metazoa</taxon>
        <taxon>Chordata</taxon>
        <taxon>Craniata</taxon>
        <taxon>Vertebrata</taxon>
        <taxon>Euteleostomi</taxon>
        <taxon>Archelosauria</taxon>
        <taxon>Archosauria</taxon>
        <taxon>Dinosauria</taxon>
        <taxon>Saurischia</taxon>
        <taxon>Theropoda</taxon>
        <taxon>Coelurosauria</taxon>
        <taxon>Aves</taxon>
        <taxon>Neognathae</taxon>
        <taxon>Neoaves</taxon>
        <taxon>Telluraves</taxon>
        <taxon>Australaves</taxon>
        <taxon>Falconiformes</taxon>
        <taxon>Falconidae</taxon>
        <taxon>Falco</taxon>
    </lineage>
</organism>
<dbReference type="PRINTS" id="PR00003">
    <property type="entry name" value="4DISULPHCORE"/>
</dbReference>
<dbReference type="GO" id="GO:0005615">
    <property type="term" value="C:extracellular space"/>
    <property type="evidence" value="ECO:0007669"/>
    <property type="project" value="TreeGrafter"/>
</dbReference>
<dbReference type="GO" id="GO:0045087">
    <property type="term" value="P:innate immune response"/>
    <property type="evidence" value="ECO:0007669"/>
    <property type="project" value="TreeGrafter"/>
</dbReference>
<dbReference type="Proteomes" id="UP000694562">
    <property type="component" value="Unplaced"/>
</dbReference>
<dbReference type="PANTHER" id="PTHR19441:SF97">
    <property type="entry name" value="WAP FOUR-DISULFIDE CORE DOMAIN PROTEIN 3"/>
    <property type="match status" value="1"/>
</dbReference>
<dbReference type="SUPFAM" id="SSF57256">
    <property type="entry name" value="Elafin-like"/>
    <property type="match status" value="2"/>
</dbReference>
<accession>A0A8C4XJK6</accession>
<dbReference type="GO" id="GO:0004867">
    <property type="term" value="F:serine-type endopeptidase inhibitor activity"/>
    <property type="evidence" value="ECO:0007669"/>
    <property type="project" value="TreeGrafter"/>
</dbReference>
<dbReference type="Ensembl" id="ENSFTIT00000002641.1">
    <property type="protein sequence ID" value="ENSFTIP00000002519.1"/>
    <property type="gene ID" value="ENSFTIG00000001773.1"/>
</dbReference>
<name>A0A8C4XJK6_FALTI</name>
<dbReference type="InterPro" id="IPR036645">
    <property type="entry name" value="Elafin-like_sf"/>
</dbReference>
<reference evidence="2" key="1">
    <citation type="submission" date="2025-08" db="UniProtKB">
        <authorList>
            <consortium name="Ensembl"/>
        </authorList>
    </citation>
    <scope>IDENTIFICATION</scope>
</reference>
<keyword evidence="3" id="KW-1185">Reference proteome</keyword>
<dbReference type="AlphaFoldDB" id="A0A8C4XJK6"/>
<dbReference type="SMART" id="SM00217">
    <property type="entry name" value="WAP"/>
    <property type="match status" value="2"/>
</dbReference>
<proteinExistence type="predicted"/>
<evidence type="ECO:0000313" key="3">
    <source>
        <dbReference type="Proteomes" id="UP000694562"/>
    </source>
</evidence>
<sequence>GPPTVGVMPGAVVLSCSTALPSPTQRLGSFFVLTKQLLFGPGRCPRDFIRCVEECEADWQCPRGQSCTHTGCGHICMDSHVGGVCPVPRGCGMCLDICSLDKECPWGYKCCSNGCGHVCMRVPSGKGAGAVPHLFGHISSHPGHA</sequence>
<dbReference type="PROSITE" id="PS51390">
    <property type="entry name" value="WAP"/>
    <property type="match status" value="1"/>
</dbReference>
<evidence type="ECO:0000259" key="1">
    <source>
        <dbReference type="PROSITE" id="PS51390"/>
    </source>
</evidence>
<dbReference type="InterPro" id="IPR008197">
    <property type="entry name" value="WAP_dom"/>
</dbReference>
<dbReference type="Pfam" id="PF00095">
    <property type="entry name" value="WAP"/>
    <property type="match status" value="2"/>
</dbReference>